<keyword evidence="1" id="KW-0175">Coiled coil</keyword>
<keyword evidence="2" id="KW-0472">Membrane</keyword>
<name>A0A160THV2_9ZZZZ</name>
<organism evidence="3">
    <name type="scientific">hydrothermal vent metagenome</name>
    <dbReference type="NCBI Taxonomy" id="652676"/>
    <lineage>
        <taxon>unclassified sequences</taxon>
        <taxon>metagenomes</taxon>
        <taxon>ecological metagenomes</taxon>
    </lineage>
</organism>
<feature type="transmembrane region" description="Helical" evidence="2">
    <location>
        <begin position="1040"/>
        <end position="1063"/>
    </location>
</feature>
<sequence length="1271" mass="137943">MKSTNSLYTLPLTINASVDTMMEHLAIKQTPVAADSRNKLIAIHRSSDTDAQHKTDLIGIRQQAHPELKDATQTLLMHYFEDPKSASGWSHIETPLGDVFDPSSKEKLLSGVRELSGFHQNGITYLFVQYQSPVVQHSYSVKILWSVMQNGRPVWHEKKWDHKGDDARSVLASVRQLSIHRRNDGQHVLYGVTRGFGDPELGRGEEEFFMMLPRPPSNTSRITQQDIVFDTLHDADHEIPNWDGIENASIYQLATPLDGEADSDANRYTLLRLRKGKIEFHTTRVLPTSRFYAQPRLSFESGSIQVDSQGIDLSDARILAVPAGIKDALLVHQPNGDLGLLENIHSTKPNYRSLLQTNGIKNSSPANIDRLSVGVVGNIGDKNASLAIFATPATQQTLWLMRLDGQRNTHSWVCLGDQVSDMACPRVMPDGAELFQVSPMAGKIEFKRQNAVTHTWTTTELAVATSDLSNVTPINTHVIDIEVSDANFIPCSGHDITLTCDIPCLLYIDGMTHRVGPRLPLTLTSNSYGRIRGVIPTNGLKAPKFTVDAPNAPTINVMPNGRISERLAGNAKGFNVSRRIADLAPPEHRSEINQLIKSYGDAASKSKRGISCDGTLRTQYRMSAQGKGTFINETAIGQTLNAIPIAGFSGDILNHIRQGFEDIKQMIVRVFDASVEFLIHIGNDVFKFTSTLFDNIIDGFEALANFLSGVFEKIGNTLTDIGEKILDAVSFVFAGADVFAANDALQSTIKAGFLTTSSSAAKLGRTMNAEYQKQIDRLDEQLDSLISQAQQASNIRSASAEQSLSFGGVHIPAPSALVKTNRAGSDIMGGNQTKLDSIETTTAIPKTEADVFTTFINRLQSNYENDVASVIKDIGRQLDSDDTLLEKLSAMPLELLRLLKGVIKTIAKLAGDALEAALELINLLVGRLFEALESTIDIPFISTLVQLWSGDRTRKLSYFDILTLPFAFIGTAIWKIVSGKAIVTEETTKRFLPWIEDLPKNMNLSSLLNEKNQPKHRSLGAAAVTDSSGGEKVSAADIRAFLQVLSALTIIVAIAGILVALTVQPVATVAEITTTETGFAGKVAAFMTVIPLFIVLISELTSMFFQAIDGTHIPSGKPMTDEEKNAAQIKLIFCLSGLSLAIMAAIVAVILKIPSLISNLIANIFSICIGIVLLSYSIYKIVDYAMTIKSSDNEEDQIWGIGIESASGLASLIGIGGSISVIIASYLIKGEGISGAVMTAVAVGLQATGAILSKGSTIVESGRVYQSLAIS</sequence>
<evidence type="ECO:0000256" key="1">
    <source>
        <dbReference type="SAM" id="Coils"/>
    </source>
</evidence>
<dbReference type="EMBL" id="CZQC01000073">
    <property type="protein sequence ID" value="CUS43014.1"/>
    <property type="molecule type" value="Genomic_DNA"/>
</dbReference>
<keyword evidence="2" id="KW-0812">Transmembrane</keyword>
<dbReference type="AlphaFoldDB" id="A0A160THV2"/>
<proteinExistence type="predicted"/>
<feature type="transmembrane region" description="Helical" evidence="2">
    <location>
        <begin position="1209"/>
        <end position="1227"/>
    </location>
</feature>
<feature type="transmembrane region" description="Helical" evidence="2">
    <location>
        <begin position="1157"/>
        <end position="1179"/>
    </location>
</feature>
<feature type="transmembrane region" description="Helical" evidence="2">
    <location>
        <begin position="1083"/>
        <end position="1108"/>
    </location>
</feature>
<accession>A0A160THV2</accession>
<evidence type="ECO:0000256" key="2">
    <source>
        <dbReference type="SAM" id="Phobius"/>
    </source>
</evidence>
<feature type="transmembrane region" description="Helical" evidence="2">
    <location>
        <begin position="956"/>
        <end position="977"/>
    </location>
</feature>
<feature type="coiled-coil region" evidence="1">
    <location>
        <begin position="768"/>
        <end position="795"/>
    </location>
</feature>
<feature type="transmembrane region" description="Helical" evidence="2">
    <location>
        <begin position="1129"/>
        <end position="1151"/>
    </location>
</feature>
<keyword evidence="2" id="KW-1133">Transmembrane helix</keyword>
<gene>
    <name evidence="3" type="ORF">MGWOODY_Tha364</name>
</gene>
<reference evidence="3" key="1">
    <citation type="submission" date="2015-10" db="EMBL/GenBank/DDBJ databases">
        <authorList>
            <person name="Gilbert D.G."/>
        </authorList>
    </citation>
    <scope>NUCLEOTIDE SEQUENCE</scope>
</reference>
<evidence type="ECO:0000313" key="3">
    <source>
        <dbReference type="EMBL" id="CUS43014.1"/>
    </source>
</evidence>
<protein>
    <submittedName>
        <fullName evidence="3">Uncharacterized protein</fullName>
    </submittedName>
</protein>